<dbReference type="SUPFAM" id="SSF52047">
    <property type="entry name" value="RNI-like"/>
    <property type="match status" value="1"/>
</dbReference>
<dbReference type="Proteomes" id="UP000696485">
    <property type="component" value="Unassembled WGS sequence"/>
</dbReference>
<gene>
    <name evidence="2" type="ORF">BG006_007800</name>
</gene>
<evidence type="ECO:0000313" key="2">
    <source>
        <dbReference type="EMBL" id="KAF9329115.1"/>
    </source>
</evidence>
<protein>
    <recommendedName>
        <fullName evidence="1">F-box domain-containing protein</fullName>
    </recommendedName>
</protein>
<keyword evidence="3" id="KW-1185">Reference proteome</keyword>
<accession>A0A9P5SH19</accession>
<reference evidence="2" key="1">
    <citation type="journal article" date="2020" name="Fungal Divers.">
        <title>Resolving the Mortierellaceae phylogeny through synthesis of multi-gene phylogenetics and phylogenomics.</title>
        <authorList>
            <person name="Vandepol N."/>
            <person name="Liber J."/>
            <person name="Desiro A."/>
            <person name="Na H."/>
            <person name="Kennedy M."/>
            <person name="Barry K."/>
            <person name="Grigoriev I.V."/>
            <person name="Miller A.N."/>
            <person name="O'Donnell K."/>
            <person name="Stajich J.E."/>
            <person name="Bonito G."/>
        </authorList>
    </citation>
    <scope>NUCLEOTIDE SEQUENCE</scope>
    <source>
        <strain evidence="2">NVP1</strain>
    </source>
</reference>
<dbReference type="InterPro" id="IPR036047">
    <property type="entry name" value="F-box-like_dom_sf"/>
</dbReference>
<dbReference type="EMBL" id="JAAAUY010000503">
    <property type="protein sequence ID" value="KAF9329115.1"/>
    <property type="molecule type" value="Genomic_DNA"/>
</dbReference>
<dbReference type="SUPFAM" id="SSF81383">
    <property type="entry name" value="F-box domain"/>
    <property type="match status" value="1"/>
</dbReference>
<dbReference type="Pfam" id="PF12937">
    <property type="entry name" value="F-box-like"/>
    <property type="match status" value="1"/>
</dbReference>
<proteinExistence type="predicted"/>
<evidence type="ECO:0000259" key="1">
    <source>
        <dbReference type="SMART" id="SM00256"/>
    </source>
</evidence>
<name>A0A9P5SH19_9FUNG</name>
<comment type="caution">
    <text evidence="2">The sequence shown here is derived from an EMBL/GenBank/DDBJ whole genome shotgun (WGS) entry which is preliminary data.</text>
</comment>
<dbReference type="Gene3D" id="1.20.1280.50">
    <property type="match status" value="1"/>
</dbReference>
<dbReference type="CDD" id="cd09917">
    <property type="entry name" value="F-box_SF"/>
    <property type="match status" value="1"/>
</dbReference>
<dbReference type="AlphaFoldDB" id="A0A9P5SH19"/>
<sequence>MGTSHSCKGSTGPPPSSTLLPSEILIHISSFLDPKSINAAGKTCHRWYAAFRQYRPVQYAVCWLQDITDSEMERTLAFMPYLPQRLSLIIPHKEDQDGRSPGRQDGPAAASNAHRLTALDFSNQTVSSSSPLAQEQVQYRCVTLLEMSPLSQLVQLSLKDVYLAPVNMILERCLKLRELNIGFRVMGAMNWDEDQYRGGSLPEPPLIQWLGHLPSLHTLRLQSMRLTGTDTMYTALDTIHPQFYAHISAACPSLRSLHISFDNVRRQQPQTLDHLQTCFSCLQELSLGSTDLPQTWANMLPQLFDRLYVSSLLTSFEITPSKYGPSRGG</sequence>
<organism evidence="2 3">
    <name type="scientific">Podila minutissima</name>
    <dbReference type="NCBI Taxonomy" id="64525"/>
    <lineage>
        <taxon>Eukaryota</taxon>
        <taxon>Fungi</taxon>
        <taxon>Fungi incertae sedis</taxon>
        <taxon>Mucoromycota</taxon>
        <taxon>Mortierellomycotina</taxon>
        <taxon>Mortierellomycetes</taxon>
        <taxon>Mortierellales</taxon>
        <taxon>Mortierellaceae</taxon>
        <taxon>Podila</taxon>
    </lineage>
</organism>
<feature type="domain" description="F-box" evidence="1">
    <location>
        <begin position="20"/>
        <end position="60"/>
    </location>
</feature>
<dbReference type="InterPro" id="IPR001810">
    <property type="entry name" value="F-box_dom"/>
</dbReference>
<evidence type="ECO:0000313" key="3">
    <source>
        <dbReference type="Proteomes" id="UP000696485"/>
    </source>
</evidence>
<dbReference type="Gene3D" id="3.80.10.10">
    <property type="entry name" value="Ribonuclease Inhibitor"/>
    <property type="match status" value="1"/>
</dbReference>
<dbReference type="InterPro" id="IPR032675">
    <property type="entry name" value="LRR_dom_sf"/>
</dbReference>
<dbReference type="SMART" id="SM00256">
    <property type="entry name" value="FBOX"/>
    <property type="match status" value="1"/>
</dbReference>